<dbReference type="InterPro" id="IPR036855">
    <property type="entry name" value="Znf_CCCH_sf"/>
</dbReference>
<dbReference type="Pfam" id="PF00097">
    <property type="entry name" value="zf-C3HC4"/>
    <property type="match status" value="1"/>
</dbReference>
<dbReference type="InterPro" id="IPR001841">
    <property type="entry name" value="Znf_RING"/>
</dbReference>
<dbReference type="InterPro" id="IPR013083">
    <property type="entry name" value="Znf_RING/FYVE/PHD"/>
</dbReference>
<keyword evidence="6 9" id="KW-0863">Zinc-finger</keyword>
<evidence type="ECO:0000256" key="1">
    <source>
        <dbReference type="ARBA" id="ARBA00000900"/>
    </source>
</evidence>
<evidence type="ECO:0000256" key="6">
    <source>
        <dbReference type="ARBA" id="ARBA00022771"/>
    </source>
</evidence>
<dbReference type="AlphaFoldDB" id="A0A131XAA1"/>
<dbReference type="GO" id="GO:0061630">
    <property type="term" value="F:ubiquitin protein ligase activity"/>
    <property type="evidence" value="ECO:0007669"/>
    <property type="project" value="UniProtKB-EC"/>
</dbReference>
<dbReference type="PROSITE" id="PS00518">
    <property type="entry name" value="ZF_RING_1"/>
    <property type="match status" value="1"/>
</dbReference>
<dbReference type="SMART" id="SM00184">
    <property type="entry name" value="RING"/>
    <property type="match status" value="1"/>
</dbReference>
<keyword evidence="5" id="KW-0677">Repeat</keyword>
<dbReference type="Pfam" id="PF18044">
    <property type="entry name" value="zf-CCCH_4"/>
    <property type="match status" value="1"/>
</dbReference>
<evidence type="ECO:0000256" key="2">
    <source>
        <dbReference type="ARBA" id="ARBA00012483"/>
    </source>
</evidence>
<evidence type="ECO:0000256" key="7">
    <source>
        <dbReference type="ARBA" id="ARBA00022786"/>
    </source>
</evidence>
<dbReference type="GO" id="GO:0008270">
    <property type="term" value="F:zinc ion binding"/>
    <property type="evidence" value="ECO:0007669"/>
    <property type="project" value="UniProtKB-KW"/>
</dbReference>
<dbReference type="SUPFAM" id="SSF90229">
    <property type="entry name" value="CCCH zinc finger"/>
    <property type="match status" value="2"/>
</dbReference>
<accession>A0A131XAA1</accession>
<keyword evidence="7" id="KW-0833">Ubl conjugation pathway</keyword>
<comment type="catalytic activity">
    <reaction evidence="1">
        <text>S-ubiquitinyl-[E2 ubiquitin-conjugating enzyme]-L-cysteine + [acceptor protein]-L-lysine = [E2 ubiquitin-conjugating enzyme]-L-cysteine + N(6)-ubiquitinyl-[acceptor protein]-L-lysine.</text>
        <dbReference type="EC" id="2.3.2.27"/>
    </reaction>
</comment>
<feature type="domain" description="RING-type" evidence="11">
    <location>
        <begin position="245"/>
        <end position="299"/>
    </location>
</feature>
<dbReference type="GO" id="GO:0000209">
    <property type="term" value="P:protein polyubiquitination"/>
    <property type="evidence" value="ECO:0007669"/>
    <property type="project" value="InterPro"/>
</dbReference>
<dbReference type="EC" id="2.3.2.27" evidence="2"/>
<feature type="domain" description="C3H1-type" evidence="12">
    <location>
        <begin position="34"/>
        <end position="61"/>
    </location>
</feature>
<dbReference type="FunFam" id="3.30.40.10:FF:000117">
    <property type="entry name" value="Probable E3 ubiquitin-protein ligase makorin-1"/>
    <property type="match status" value="1"/>
</dbReference>
<sequence length="429" mass="48275">MAEGGTEGVLCRYFSNGACREGTRCLFSHDRSMSREDTVCRYYLKGECAYGARCRYDHIRTKPRTSSGGMWSGQGSRASSQGSRSQLGSLEGAALASSSSVSRTPHTGPLTVLKKNNESSWSGDPTCKTVHSSSWADAPEFVPKSVMAARASKSYASIVKPEGSTEKPSKEASLPLCPYELTSSGCPFGAKCTYLHGQPCDLCQKPCLHPYNEDQRAQHREECVRRHEQDMELSFAIQRSVDKCCGICMDVVMEKEPASERRFGILEKCNHIFCLNCIRKWRGTKHFDSKTVRSCPECRVPSDFVTPSSYWVDMGEEKDKLIANYKTAMSAKPCRYFQEGRGECPFAGACFYQHMYPDGRKAVMPPPQPRRRQNHNGDLEIMERLYLWDFLDVADSHMFAPFNLEEVFEILSETEDSDSDWSDIDILLN</sequence>
<dbReference type="PANTHER" id="PTHR11224:SF10">
    <property type="entry name" value="IP09428P-RELATED"/>
    <property type="match status" value="1"/>
</dbReference>
<organism evidence="13">
    <name type="scientific">Hyalomma excavatum</name>
    <dbReference type="NCBI Taxonomy" id="257692"/>
    <lineage>
        <taxon>Eukaryota</taxon>
        <taxon>Metazoa</taxon>
        <taxon>Ecdysozoa</taxon>
        <taxon>Arthropoda</taxon>
        <taxon>Chelicerata</taxon>
        <taxon>Arachnida</taxon>
        <taxon>Acari</taxon>
        <taxon>Parasitiformes</taxon>
        <taxon>Ixodida</taxon>
        <taxon>Ixodoidea</taxon>
        <taxon>Ixodidae</taxon>
        <taxon>Hyalomminae</taxon>
        <taxon>Hyalomma</taxon>
    </lineage>
</organism>
<name>A0A131XAA1_9ACAR</name>
<dbReference type="InterPro" id="IPR017907">
    <property type="entry name" value="Znf_RING_CS"/>
</dbReference>
<keyword evidence="4 9" id="KW-0479">Metal-binding</keyword>
<dbReference type="Gene3D" id="4.10.1000.10">
    <property type="entry name" value="Zinc finger, CCCH-type"/>
    <property type="match status" value="1"/>
</dbReference>
<dbReference type="SUPFAM" id="SSF57850">
    <property type="entry name" value="RING/U-box"/>
    <property type="match status" value="1"/>
</dbReference>
<dbReference type="Gene3D" id="3.30.40.10">
    <property type="entry name" value="Zinc/RING finger domain, C3HC4 (zinc finger)"/>
    <property type="match status" value="1"/>
</dbReference>
<feature type="zinc finger region" description="C3H1-type" evidence="9">
    <location>
        <begin position="171"/>
        <end position="199"/>
    </location>
</feature>
<evidence type="ECO:0000259" key="12">
    <source>
        <dbReference type="PROSITE" id="PS50103"/>
    </source>
</evidence>
<feature type="domain" description="C3H1-type" evidence="12">
    <location>
        <begin position="328"/>
        <end position="357"/>
    </location>
</feature>
<keyword evidence="8 9" id="KW-0862">Zinc</keyword>
<evidence type="ECO:0000256" key="8">
    <source>
        <dbReference type="ARBA" id="ARBA00022833"/>
    </source>
</evidence>
<feature type="region of interest" description="Disordered" evidence="10">
    <location>
        <begin position="64"/>
        <end position="125"/>
    </location>
</feature>
<evidence type="ECO:0000256" key="10">
    <source>
        <dbReference type="SAM" id="MobiDB-lite"/>
    </source>
</evidence>
<keyword evidence="3" id="KW-0808">Transferase</keyword>
<feature type="domain" description="C3H1-type" evidence="12">
    <location>
        <begin position="5"/>
        <end position="32"/>
    </location>
</feature>
<dbReference type="Pfam" id="PF14608">
    <property type="entry name" value="zf-CCCH_2"/>
    <property type="match status" value="3"/>
</dbReference>
<dbReference type="InterPro" id="IPR045072">
    <property type="entry name" value="MKRN-like"/>
</dbReference>
<evidence type="ECO:0000256" key="5">
    <source>
        <dbReference type="ARBA" id="ARBA00022737"/>
    </source>
</evidence>
<dbReference type="InterPro" id="IPR018957">
    <property type="entry name" value="Znf_C3HC4_RING-type"/>
</dbReference>
<feature type="zinc finger region" description="C3H1-type" evidence="9">
    <location>
        <begin position="328"/>
        <end position="357"/>
    </location>
</feature>
<dbReference type="EMBL" id="GEFH01004598">
    <property type="protein sequence ID" value="JAP63983.1"/>
    <property type="molecule type" value="mRNA"/>
</dbReference>
<reference evidence="13" key="1">
    <citation type="journal article" date="2017" name="Ticks Tick Borne Dis.">
        <title>An insight into the sialome of Hyalomma excavatum.</title>
        <authorList>
            <person name="Ribeiro J.M."/>
            <person name="Slovak M."/>
            <person name="Francischetti I.M."/>
        </authorList>
    </citation>
    <scope>NUCLEOTIDE SEQUENCE</scope>
    <source>
        <strain evidence="13">Samish</strain>
        <tissue evidence="13">Salivary glands</tissue>
    </source>
</reference>
<feature type="compositionally biased region" description="Low complexity" evidence="10">
    <location>
        <begin position="73"/>
        <end position="102"/>
    </location>
</feature>
<protein>
    <recommendedName>
        <fullName evidence="2">RING-type E3 ubiquitin transferase</fullName>
        <ecNumber evidence="2">2.3.2.27</ecNumber>
    </recommendedName>
</protein>
<evidence type="ECO:0000256" key="4">
    <source>
        <dbReference type="ARBA" id="ARBA00022723"/>
    </source>
</evidence>
<evidence type="ECO:0000313" key="13">
    <source>
        <dbReference type="EMBL" id="JAP63983.1"/>
    </source>
</evidence>
<dbReference type="PROSITE" id="PS50103">
    <property type="entry name" value="ZF_C3H1"/>
    <property type="match status" value="4"/>
</dbReference>
<feature type="domain" description="C3H1-type" evidence="12">
    <location>
        <begin position="171"/>
        <end position="199"/>
    </location>
</feature>
<feature type="zinc finger region" description="C3H1-type" evidence="9">
    <location>
        <begin position="5"/>
        <end position="32"/>
    </location>
</feature>
<dbReference type="InterPro" id="IPR000571">
    <property type="entry name" value="Znf_CCCH"/>
</dbReference>
<feature type="zinc finger region" description="C3H1-type" evidence="9">
    <location>
        <begin position="34"/>
        <end position="61"/>
    </location>
</feature>
<dbReference type="InterPro" id="IPR041367">
    <property type="entry name" value="Znf-CCCH_4"/>
</dbReference>
<evidence type="ECO:0000256" key="3">
    <source>
        <dbReference type="ARBA" id="ARBA00022679"/>
    </source>
</evidence>
<dbReference type="PANTHER" id="PTHR11224">
    <property type="entry name" value="MAKORIN-RELATED"/>
    <property type="match status" value="1"/>
</dbReference>
<dbReference type="PROSITE" id="PS50089">
    <property type="entry name" value="ZF_RING_2"/>
    <property type="match status" value="1"/>
</dbReference>
<dbReference type="SMART" id="SM00356">
    <property type="entry name" value="ZnF_C3H1"/>
    <property type="match status" value="4"/>
</dbReference>
<proteinExistence type="evidence at transcript level"/>
<evidence type="ECO:0000256" key="9">
    <source>
        <dbReference type="PROSITE-ProRule" id="PRU00723"/>
    </source>
</evidence>
<evidence type="ECO:0000259" key="11">
    <source>
        <dbReference type="PROSITE" id="PS50089"/>
    </source>
</evidence>